<name>A0A7W7RT90_9ACTN</name>
<comment type="caution">
    <text evidence="1">The sequence shown here is derived from an EMBL/GenBank/DDBJ whole genome shotgun (WGS) entry which is preliminary data.</text>
</comment>
<dbReference type="RefSeq" id="WP_184754080.1">
    <property type="nucleotide sequence ID" value="NZ_BAABEK010000026.1"/>
</dbReference>
<dbReference type="Proteomes" id="UP000534286">
    <property type="component" value="Unassembled WGS sequence"/>
</dbReference>
<dbReference type="InterPro" id="IPR004401">
    <property type="entry name" value="YbaB/EbfC"/>
</dbReference>
<dbReference type="InterPro" id="IPR036894">
    <property type="entry name" value="YbaB-like_sf"/>
</dbReference>
<dbReference type="AlphaFoldDB" id="A0A7W7RT90"/>
<evidence type="ECO:0000313" key="2">
    <source>
        <dbReference type="Proteomes" id="UP000534286"/>
    </source>
</evidence>
<proteinExistence type="predicted"/>
<organism evidence="1 2">
    <name type="scientific">Streptosporangium album</name>
    <dbReference type="NCBI Taxonomy" id="47479"/>
    <lineage>
        <taxon>Bacteria</taxon>
        <taxon>Bacillati</taxon>
        <taxon>Actinomycetota</taxon>
        <taxon>Actinomycetes</taxon>
        <taxon>Streptosporangiales</taxon>
        <taxon>Streptosporangiaceae</taxon>
        <taxon>Streptosporangium</taxon>
    </lineage>
</organism>
<reference evidence="1 2" key="1">
    <citation type="submission" date="2020-08" db="EMBL/GenBank/DDBJ databases">
        <title>Sequencing the genomes of 1000 actinobacteria strains.</title>
        <authorList>
            <person name="Klenk H.-P."/>
        </authorList>
    </citation>
    <scope>NUCLEOTIDE SEQUENCE [LARGE SCALE GENOMIC DNA]</scope>
    <source>
        <strain evidence="1 2">DSM 43023</strain>
    </source>
</reference>
<dbReference type="SUPFAM" id="SSF82607">
    <property type="entry name" value="YbaB-like"/>
    <property type="match status" value="1"/>
</dbReference>
<evidence type="ECO:0000313" key="1">
    <source>
        <dbReference type="EMBL" id="MBB4937757.1"/>
    </source>
</evidence>
<gene>
    <name evidence="1" type="ORF">FHR32_002062</name>
</gene>
<dbReference type="GO" id="GO:0003677">
    <property type="term" value="F:DNA binding"/>
    <property type="evidence" value="ECO:0007669"/>
    <property type="project" value="UniProtKB-KW"/>
</dbReference>
<accession>A0A7W7RT90</accession>
<keyword evidence="2" id="KW-1185">Reference proteome</keyword>
<dbReference type="Pfam" id="PF02575">
    <property type="entry name" value="YbaB_DNA_bd"/>
    <property type="match status" value="1"/>
</dbReference>
<protein>
    <submittedName>
        <fullName evidence="1">DNA-binding protein YbaB</fullName>
    </submittedName>
</protein>
<dbReference type="EMBL" id="JACHJU010000001">
    <property type="protein sequence ID" value="MBB4937757.1"/>
    <property type="molecule type" value="Genomic_DNA"/>
</dbReference>
<dbReference type="Gene3D" id="3.30.1310.10">
    <property type="entry name" value="Nucleoid-associated protein YbaB-like domain"/>
    <property type="match status" value="1"/>
</dbReference>
<keyword evidence="1" id="KW-0238">DNA-binding</keyword>
<sequence length="121" mass="13692">MNPDDIRVEEFEQARDRAEKMLAWIEGAQSEIDEIVGVGEGASDRIKVTTAANGKVLDVVFEPRALRLDSRTLAEEVLSAVKQARSDAERKIQDLMRESLDGFDPVETQARFDRMLKTGWR</sequence>